<dbReference type="Proteomes" id="UP000776650">
    <property type="component" value="Unassembled WGS sequence"/>
</dbReference>
<feature type="chain" id="PRO_5037755294" evidence="1">
    <location>
        <begin position="26"/>
        <end position="405"/>
    </location>
</feature>
<reference evidence="2" key="1">
    <citation type="journal article" date="2021" name="PeerJ">
        <title>Extensive microbial diversity within the chicken gut microbiome revealed by metagenomics and culture.</title>
        <authorList>
            <person name="Gilroy R."/>
            <person name="Ravi A."/>
            <person name="Getino M."/>
            <person name="Pursley I."/>
            <person name="Horton D.L."/>
            <person name="Alikhan N.F."/>
            <person name="Baker D."/>
            <person name="Gharbi K."/>
            <person name="Hall N."/>
            <person name="Watson M."/>
            <person name="Adriaenssens E.M."/>
            <person name="Foster-Nyarko E."/>
            <person name="Jarju S."/>
            <person name="Secka A."/>
            <person name="Antonio M."/>
            <person name="Oren A."/>
            <person name="Chaudhuri R.R."/>
            <person name="La Ragione R."/>
            <person name="Hildebrand F."/>
            <person name="Pallen M.J."/>
        </authorList>
    </citation>
    <scope>NUCLEOTIDE SEQUENCE</scope>
    <source>
        <strain evidence="2">ChiGjej1B1-18357</strain>
    </source>
</reference>
<evidence type="ECO:0000313" key="3">
    <source>
        <dbReference type="Proteomes" id="UP000776650"/>
    </source>
</evidence>
<dbReference type="Pfam" id="PF03583">
    <property type="entry name" value="LIP"/>
    <property type="match status" value="1"/>
</dbReference>
<sequence>MRVRTLGVVACAALLIPLISPGAAAADGYSDSFFRPAPTGEPGDVLNSRKEFLPHFPGSEVDQMVFRSTDSHDKPTTGAATLIRPPGMRENAPIFTYDHFINALSSDCQPSASFRARDLEAQLLGATMAITNLALARGWAVLLPDHEGPDAAYGANIQGGRITLDAIRAATSAKYRTEHSETAVVGYSGGSGPAYFAASQQPEYAPDVNLAGAAVGGFPADYAEQIEFGFRGIGPKPGAPLGTIAALGLSREYPEMDIHGKFHDRGKAYANSIKDACTQSLLASAVQVPDLPAVTNLSIDELLSDPDIRPVLERESAVNAPTPDAPLYLWQSPNDGMLPYEPVRRVAGKNCAEGTPTTFSAASGTDHLTVAVAGIPAVLDWVDGRFAGKPAPSNCNGSPSSPFGS</sequence>
<dbReference type="InterPro" id="IPR005152">
    <property type="entry name" value="Lipase_secreted"/>
</dbReference>
<name>A0A921JYB1_9ACTN</name>
<dbReference type="PIRSF" id="PIRSF029171">
    <property type="entry name" value="Esterase_LipA"/>
    <property type="match status" value="1"/>
</dbReference>
<evidence type="ECO:0000256" key="1">
    <source>
        <dbReference type="SAM" id="SignalP"/>
    </source>
</evidence>
<dbReference type="AlphaFoldDB" id="A0A921JYB1"/>
<proteinExistence type="predicted"/>
<gene>
    <name evidence="2" type="ORF">K8V11_08770</name>
</gene>
<dbReference type="RefSeq" id="WP_303912866.1">
    <property type="nucleotide sequence ID" value="NZ_DYXM01000168.1"/>
</dbReference>
<dbReference type="PANTHER" id="PTHR34853">
    <property type="match status" value="1"/>
</dbReference>
<dbReference type="GO" id="GO:0016042">
    <property type="term" value="P:lipid catabolic process"/>
    <property type="evidence" value="ECO:0007669"/>
    <property type="project" value="InterPro"/>
</dbReference>
<dbReference type="PANTHER" id="PTHR34853:SF1">
    <property type="entry name" value="LIPASE 5"/>
    <property type="match status" value="1"/>
</dbReference>
<dbReference type="EMBL" id="DYXM01000168">
    <property type="protein sequence ID" value="HJE91085.1"/>
    <property type="molecule type" value="Genomic_DNA"/>
</dbReference>
<reference evidence="2" key="2">
    <citation type="submission" date="2021-09" db="EMBL/GenBank/DDBJ databases">
        <authorList>
            <person name="Gilroy R."/>
        </authorList>
    </citation>
    <scope>NUCLEOTIDE SEQUENCE</scope>
    <source>
        <strain evidence="2">ChiGjej1B1-18357</strain>
    </source>
</reference>
<evidence type="ECO:0000313" key="2">
    <source>
        <dbReference type="EMBL" id="HJE91085.1"/>
    </source>
</evidence>
<dbReference type="Gene3D" id="3.40.50.1820">
    <property type="entry name" value="alpha/beta hydrolase"/>
    <property type="match status" value="1"/>
</dbReference>
<dbReference type="Gene3D" id="1.10.260.130">
    <property type="match status" value="1"/>
</dbReference>
<dbReference type="GO" id="GO:0004806">
    <property type="term" value="F:triacylglycerol lipase activity"/>
    <property type="evidence" value="ECO:0007669"/>
    <property type="project" value="InterPro"/>
</dbReference>
<comment type="caution">
    <text evidence="2">The sequence shown here is derived from an EMBL/GenBank/DDBJ whole genome shotgun (WGS) entry which is preliminary data.</text>
</comment>
<protein>
    <submittedName>
        <fullName evidence="2">Lipase family protein</fullName>
    </submittedName>
</protein>
<keyword evidence="1" id="KW-0732">Signal</keyword>
<dbReference type="InterPro" id="IPR029058">
    <property type="entry name" value="AB_hydrolase_fold"/>
</dbReference>
<accession>A0A921JYB1</accession>
<organism evidence="2 3">
    <name type="scientific">Dietzia timorensis</name>
    <dbReference type="NCBI Taxonomy" id="499555"/>
    <lineage>
        <taxon>Bacteria</taxon>
        <taxon>Bacillati</taxon>
        <taxon>Actinomycetota</taxon>
        <taxon>Actinomycetes</taxon>
        <taxon>Mycobacteriales</taxon>
        <taxon>Dietziaceae</taxon>
        <taxon>Dietzia</taxon>
    </lineage>
</organism>
<dbReference type="SUPFAM" id="SSF53474">
    <property type="entry name" value="alpha/beta-Hydrolases"/>
    <property type="match status" value="1"/>
</dbReference>
<feature type="signal peptide" evidence="1">
    <location>
        <begin position="1"/>
        <end position="25"/>
    </location>
</feature>